<proteinExistence type="predicted"/>
<dbReference type="EMBL" id="JAKRKC020000001">
    <property type="protein sequence ID" value="MCK2217957.1"/>
    <property type="molecule type" value="Genomic_DNA"/>
</dbReference>
<dbReference type="Proteomes" id="UP001317259">
    <property type="component" value="Unassembled WGS sequence"/>
</dbReference>
<dbReference type="SUPFAM" id="SSF52091">
    <property type="entry name" value="SpoIIaa-like"/>
    <property type="match status" value="1"/>
</dbReference>
<evidence type="ECO:0008006" key="3">
    <source>
        <dbReference type="Google" id="ProtNLM"/>
    </source>
</evidence>
<evidence type="ECO:0000313" key="1">
    <source>
        <dbReference type="EMBL" id="MCK2217957.1"/>
    </source>
</evidence>
<keyword evidence="2" id="KW-1185">Reference proteome</keyword>
<protein>
    <recommendedName>
        <fullName evidence="3">STAS domain-containing protein</fullName>
    </recommendedName>
</protein>
<reference evidence="1 2" key="1">
    <citation type="submission" date="2022-04" db="EMBL/GenBank/DDBJ databases">
        <title>Genome draft of Actinomadura sp. ATCC 31491.</title>
        <authorList>
            <person name="Shi X."/>
            <person name="Du Y."/>
        </authorList>
    </citation>
    <scope>NUCLEOTIDE SEQUENCE [LARGE SCALE GENOMIC DNA]</scope>
    <source>
        <strain evidence="1 2">ATCC 31491</strain>
    </source>
</reference>
<comment type="caution">
    <text evidence="1">The sequence shown here is derived from an EMBL/GenBank/DDBJ whole genome shotgun (WGS) entry which is preliminary data.</text>
</comment>
<accession>A0ABT0G074</accession>
<dbReference type="InterPro" id="IPR036513">
    <property type="entry name" value="STAS_dom_sf"/>
</dbReference>
<name>A0ABT0G074_9ACTN</name>
<organism evidence="1 2">
    <name type="scientific">Actinomadura luzonensis</name>
    <dbReference type="NCBI Taxonomy" id="2805427"/>
    <lineage>
        <taxon>Bacteria</taxon>
        <taxon>Bacillati</taxon>
        <taxon>Actinomycetota</taxon>
        <taxon>Actinomycetes</taxon>
        <taxon>Streptosporangiales</taxon>
        <taxon>Thermomonosporaceae</taxon>
        <taxon>Actinomadura</taxon>
    </lineage>
</organism>
<evidence type="ECO:0000313" key="2">
    <source>
        <dbReference type="Proteomes" id="UP001317259"/>
    </source>
</evidence>
<dbReference type="Gene3D" id="3.30.750.24">
    <property type="entry name" value="STAS domain"/>
    <property type="match status" value="1"/>
</dbReference>
<gene>
    <name evidence="1" type="ORF">MF672_029810</name>
</gene>
<dbReference type="RefSeq" id="WP_242382139.1">
    <property type="nucleotide sequence ID" value="NZ_JAKRKC020000001.1"/>
</dbReference>
<sequence length="112" mass="12143">MVLALQTQAQGRWTVVRLLGCVDDQRALALRARLFRAVDACPQVAADLSGCRVTGTRWIGVLLDAGERARAHRHAFAVISPRPHAVRLCLPVLARGGRLLLCESADELPGQP</sequence>